<reference evidence="1" key="1">
    <citation type="submission" date="2020-08" db="EMBL/GenBank/DDBJ databases">
        <title>Multicomponent nature underlies the extraordinary mechanical properties of spider dragline silk.</title>
        <authorList>
            <person name="Kono N."/>
            <person name="Nakamura H."/>
            <person name="Mori M."/>
            <person name="Yoshida Y."/>
            <person name="Ohtoshi R."/>
            <person name="Malay A.D."/>
            <person name="Moran D.A.P."/>
            <person name="Tomita M."/>
            <person name="Numata K."/>
            <person name="Arakawa K."/>
        </authorList>
    </citation>
    <scope>NUCLEOTIDE SEQUENCE</scope>
</reference>
<keyword evidence="2" id="KW-1185">Reference proteome</keyword>
<organism evidence="1 2">
    <name type="scientific">Trichonephila inaurata madagascariensis</name>
    <dbReference type="NCBI Taxonomy" id="2747483"/>
    <lineage>
        <taxon>Eukaryota</taxon>
        <taxon>Metazoa</taxon>
        <taxon>Ecdysozoa</taxon>
        <taxon>Arthropoda</taxon>
        <taxon>Chelicerata</taxon>
        <taxon>Arachnida</taxon>
        <taxon>Araneae</taxon>
        <taxon>Araneomorphae</taxon>
        <taxon>Entelegynae</taxon>
        <taxon>Araneoidea</taxon>
        <taxon>Nephilidae</taxon>
        <taxon>Trichonephila</taxon>
        <taxon>Trichonephila inaurata</taxon>
    </lineage>
</organism>
<proteinExistence type="predicted"/>
<dbReference type="EMBL" id="BMAV01026584">
    <property type="protein sequence ID" value="GFS51771.1"/>
    <property type="molecule type" value="Genomic_DNA"/>
</dbReference>
<gene>
    <name evidence="1" type="ORF">TNIN_363211</name>
</gene>
<sequence length="126" mass="14710">MGKGINSLVSKTFPDQVICIVISNRINKFDNNMESPILTWFKKLKTIFRSPVLSQVGVANRHRRHQRQSRRIPQERHLGRGKRRHCQGEAFEYNPVLHVHDIPWQSDVSCKSQPFKRLCFVGCQTN</sequence>
<comment type="caution">
    <text evidence="1">The sequence shown here is derived from an EMBL/GenBank/DDBJ whole genome shotgun (WGS) entry which is preliminary data.</text>
</comment>
<dbReference type="Proteomes" id="UP000886998">
    <property type="component" value="Unassembled WGS sequence"/>
</dbReference>
<name>A0A8X6JQG9_9ARAC</name>
<dbReference type="AlphaFoldDB" id="A0A8X6JQG9"/>
<protein>
    <submittedName>
        <fullName evidence="1">Uncharacterized protein</fullName>
    </submittedName>
</protein>
<evidence type="ECO:0000313" key="1">
    <source>
        <dbReference type="EMBL" id="GFS51771.1"/>
    </source>
</evidence>
<accession>A0A8X6JQG9</accession>
<evidence type="ECO:0000313" key="2">
    <source>
        <dbReference type="Proteomes" id="UP000886998"/>
    </source>
</evidence>